<name>A0ABS7L9A9_9FIRM</name>
<evidence type="ECO:0000256" key="5">
    <source>
        <dbReference type="ARBA" id="ARBA00023136"/>
    </source>
</evidence>
<dbReference type="Pfam" id="PF02687">
    <property type="entry name" value="FtsX"/>
    <property type="match status" value="2"/>
</dbReference>
<reference evidence="9 10" key="1">
    <citation type="journal article" date="2020" name="New Microbes New Infect">
        <title>Sellimonas caecigallum sp. nov., description and genome sequence of a new member of the Sellimonas genus isolated from the cecum of feral chicken.</title>
        <authorList>
            <person name="Wongkuna S."/>
            <person name="Ghimire S."/>
            <person name="Antony L."/>
            <person name="Chankhamhaengdecha S."/>
            <person name="Janvilisri T."/>
            <person name="Scaria J."/>
        </authorList>
    </citation>
    <scope>NUCLEOTIDE SEQUENCE [LARGE SCALE GENOMIC DNA]</scope>
    <source>
        <strain evidence="9 10">SW451</strain>
    </source>
</reference>
<comment type="subcellular location">
    <subcellularLocation>
        <location evidence="1">Cell membrane</location>
        <topology evidence="1">Multi-pass membrane protein</topology>
    </subcellularLocation>
</comment>
<dbReference type="PANTHER" id="PTHR30572:SF4">
    <property type="entry name" value="ABC TRANSPORTER PERMEASE YTRF"/>
    <property type="match status" value="1"/>
</dbReference>
<evidence type="ECO:0000256" key="1">
    <source>
        <dbReference type="ARBA" id="ARBA00004651"/>
    </source>
</evidence>
<accession>A0ABS7L9A9</accession>
<feature type="transmembrane region" description="Helical" evidence="7">
    <location>
        <begin position="728"/>
        <end position="749"/>
    </location>
</feature>
<feature type="transmembrane region" description="Helical" evidence="7">
    <location>
        <begin position="313"/>
        <end position="337"/>
    </location>
</feature>
<comment type="caution">
    <text evidence="9">The sequence shown here is derived from an EMBL/GenBank/DDBJ whole genome shotgun (WGS) entry which is preliminary data.</text>
</comment>
<dbReference type="InterPro" id="IPR003838">
    <property type="entry name" value="ABC3_permease_C"/>
</dbReference>
<feature type="domain" description="ABC3 transporter permease C-terminal" evidence="8">
    <location>
        <begin position="679"/>
        <end position="798"/>
    </location>
</feature>
<keyword evidence="4 7" id="KW-1133">Transmembrane helix</keyword>
<comment type="similarity">
    <text evidence="6">Belongs to the ABC-4 integral membrane protein family.</text>
</comment>
<keyword evidence="5 7" id="KW-0472">Membrane</keyword>
<evidence type="ECO:0000256" key="3">
    <source>
        <dbReference type="ARBA" id="ARBA00022692"/>
    </source>
</evidence>
<proteinExistence type="inferred from homology"/>
<sequence>MKTITKLALSNNKKNKTRSVLVMVAVFLTMTLLSAIATFGYSTIKYEKLNAEKFYGDYYGMYVGVAEDQIHSMEQRSEFAEVGRAASVGEVENKSRLALSWMGEKALEMTNLKEQLETGVFPEKENEIAGPEEFFEKLGYPEAKQGDKIKLRFRRNNQETYRDADFVVSGITKSPVELENQSYAAYVSEDFYKAVYKNGERAFNAYFKFSEEVQVNAETVEMTAKDLAEECGINPSQTVINTYYTFWALDPGMETILGCVVIALIVCLFSVLVIYNIFQVGIIQKIQEYGKIRALGTTRKQMRKLVFREGMTLALPAIIPGMIAGAGITVAFMHYWLEKSQSVMGREAYTDFSMVSVPLLLLCAAVSLLAVWAALKKPMKLVAKISPVEAIRFQGDGSKRRKGFRKGKRQMSVGTMMTANLAINRKRTVVTILTMGLSCVLFVVISNFTGNISTKYDAKKQVPYGQFQIALDYDLSDTAYPENNLDSILQNNPFDDAFLQALEEIDGVTEVRLQNILYARDAEGNLQSVGVLGKEEFEDEAYQGSLKGTVDYDKAAKEDAFIYGWSYFIEESGYDIGDQIQMELGDKDRTVSMEGEMQGAFGSSNMDWMITEDTYRKLGFTEDNPGMIWVDCKEADCAKVEAEIQNLLEGKEHYELSSYLGALETAESTLGMFEMLAYALLFLVGLIAFMNMANTMIISIITRKRELGVLQALGMTNRQLNGMLRNEGLLFTLGSVMIALAAGMPLGYALFRYGREHGYFGLDVYHVPLAEIMCMILILAVLQMGLSFILSRNVKKESIVERIRYQE</sequence>
<evidence type="ECO:0000313" key="9">
    <source>
        <dbReference type="EMBL" id="MBY0759567.1"/>
    </source>
</evidence>
<feature type="domain" description="ABC3 transporter permease C-terminal" evidence="8">
    <location>
        <begin position="261"/>
        <end position="378"/>
    </location>
</feature>
<dbReference type="EMBL" id="VIRV01000018">
    <property type="protein sequence ID" value="MBY0759567.1"/>
    <property type="molecule type" value="Genomic_DNA"/>
</dbReference>
<dbReference type="PANTHER" id="PTHR30572">
    <property type="entry name" value="MEMBRANE COMPONENT OF TRANSPORTER-RELATED"/>
    <property type="match status" value="1"/>
</dbReference>
<feature type="transmembrane region" description="Helical" evidence="7">
    <location>
        <begin position="357"/>
        <end position="375"/>
    </location>
</feature>
<feature type="transmembrane region" description="Helical" evidence="7">
    <location>
        <begin position="429"/>
        <end position="448"/>
    </location>
</feature>
<feature type="transmembrane region" description="Helical" evidence="7">
    <location>
        <begin position="20"/>
        <end position="41"/>
    </location>
</feature>
<feature type="transmembrane region" description="Helical" evidence="7">
    <location>
        <begin position="769"/>
        <end position="790"/>
    </location>
</feature>
<evidence type="ECO:0000256" key="4">
    <source>
        <dbReference type="ARBA" id="ARBA00022989"/>
    </source>
</evidence>
<keyword evidence="10" id="KW-1185">Reference proteome</keyword>
<evidence type="ECO:0000256" key="6">
    <source>
        <dbReference type="ARBA" id="ARBA00038076"/>
    </source>
</evidence>
<evidence type="ECO:0000256" key="7">
    <source>
        <dbReference type="SAM" id="Phobius"/>
    </source>
</evidence>
<dbReference type="Proteomes" id="UP000779049">
    <property type="component" value="Unassembled WGS sequence"/>
</dbReference>
<evidence type="ECO:0000256" key="2">
    <source>
        <dbReference type="ARBA" id="ARBA00022475"/>
    </source>
</evidence>
<evidence type="ECO:0000313" key="10">
    <source>
        <dbReference type="Proteomes" id="UP000779049"/>
    </source>
</evidence>
<evidence type="ECO:0000259" key="8">
    <source>
        <dbReference type="Pfam" id="PF02687"/>
    </source>
</evidence>
<dbReference type="InterPro" id="IPR050250">
    <property type="entry name" value="Macrolide_Exporter_MacB"/>
</dbReference>
<gene>
    <name evidence="9" type="ORF">FLB61_10810</name>
</gene>
<organism evidence="9 10">
    <name type="scientific">Sellimonas caecigallum</name>
    <dbReference type="NCBI Taxonomy" id="2592333"/>
    <lineage>
        <taxon>Bacteria</taxon>
        <taxon>Bacillati</taxon>
        <taxon>Bacillota</taxon>
        <taxon>Clostridia</taxon>
        <taxon>Lachnospirales</taxon>
        <taxon>Lachnospiraceae</taxon>
        <taxon>Sellimonas</taxon>
    </lineage>
</organism>
<protein>
    <submittedName>
        <fullName evidence="9">FtsX-like permease family protein</fullName>
    </submittedName>
</protein>
<keyword evidence="3 7" id="KW-0812">Transmembrane</keyword>
<feature type="transmembrane region" description="Helical" evidence="7">
    <location>
        <begin position="255"/>
        <end position="278"/>
    </location>
</feature>
<keyword evidence="2" id="KW-1003">Cell membrane</keyword>
<feature type="transmembrane region" description="Helical" evidence="7">
    <location>
        <begin position="675"/>
        <end position="701"/>
    </location>
</feature>